<dbReference type="EMBL" id="CP047129">
    <property type="protein sequence ID" value="QHB62744.1"/>
    <property type="molecule type" value="Genomic_DNA"/>
</dbReference>
<protein>
    <submittedName>
        <fullName evidence="1">Uncharacterized protein</fullName>
    </submittedName>
</protein>
<name>A0A6I6QZF5_BIFAD</name>
<dbReference type="RefSeq" id="WP_159140643.1">
    <property type="nucleotide sequence ID" value="NZ_CP047129.1"/>
</dbReference>
<proteinExistence type="predicted"/>
<dbReference type="Proteomes" id="UP000464884">
    <property type="component" value="Chromosome"/>
</dbReference>
<evidence type="ECO:0000313" key="1">
    <source>
        <dbReference type="EMBL" id="QHB62744.1"/>
    </source>
</evidence>
<evidence type="ECO:0000313" key="2">
    <source>
        <dbReference type="Proteomes" id="UP000464884"/>
    </source>
</evidence>
<organism evidence="1 2">
    <name type="scientific">Bifidobacterium adolescentis</name>
    <dbReference type="NCBI Taxonomy" id="1680"/>
    <lineage>
        <taxon>Bacteria</taxon>
        <taxon>Bacillati</taxon>
        <taxon>Actinomycetota</taxon>
        <taxon>Actinomycetes</taxon>
        <taxon>Bifidobacteriales</taxon>
        <taxon>Bifidobacteriaceae</taxon>
        <taxon>Bifidobacterium</taxon>
    </lineage>
</organism>
<dbReference type="AlphaFoldDB" id="A0A6I6QZF5"/>
<gene>
    <name evidence="1" type="ORF">F3K97_05315</name>
</gene>
<accession>A0A6I6QZF5</accession>
<sequence length="266" mass="28109">MRILDITSPYWLDDPRVADGRAHSLMELACPARDASAILAAPCSCMPVPTARAYGADSKRLLGAFLLPFPYLPHEVSARYVGETDASWQLRVVSALDAMGLVDADGDGMPEWGRLEGAPNSPEQAQACADRLDGAVDSDPVFDALAASLADAVAKVWPGGYPVDDEVYVWQNLAPICLVGSAALSAHRALAAAPVDPAGSVDLLKAMRQSFGPYFAPEEMTPVGVGAWYDKHVGDAAVMMDALVSLGLESQESADLVKEVANEPRA</sequence>
<reference evidence="1 2" key="1">
    <citation type="submission" date="2019-12" db="EMBL/GenBank/DDBJ databases">
        <title>Draft Genome Sequence of Bifidobacterium adolescentis ZJ2.</title>
        <authorList>
            <person name="Jin Z."/>
        </authorList>
    </citation>
    <scope>NUCLEOTIDE SEQUENCE [LARGE SCALE GENOMIC DNA]</scope>
    <source>
        <strain evidence="1 2">ZJ2</strain>
    </source>
</reference>